<gene>
    <name evidence="6" type="ORF">EG68_04823</name>
</gene>
<evidence type="ECO:0000256" key="1">
    <source>
        <dbReference type="ARBA" id="ARBA00022443"/>
    </source>
</evidence>
<feature type="compositionally biased region" description="Basic and acidic residues" evidence="4">
    <location>
        <begin position="48"/>
        <end position="58"/>
    </location>
</feature>
<protein>
    <recommendedName>
        <fullName evidence="5">SH3 domain-containing protein</fullName>
    </recommendedName>
</protein>
<dbReference type="Gene3D" id="2.30.30.40">
    <property type="entry name" value="SH3 Domains"/>
    <property type="match status" value="1"/>
</dbReference>
<feature type="compositionally biased region" description="Low complexity" evidence="4">
    <location>
        <begin position="1079"/>
        <end position="1090"/>
    </location>
</feature>
<dbReference type="InterPro" id="IPR052803">
    <property type="entry name" value="Cilium-Associated_Jouberin"/>
</dbReference>
<dbReference type="Pfam" id="PF00018">
    <property type="entry name" value="SH3_1"/>
    <property type="match status" value="1"/>
</dbReference>
<dbReference type="OrthoDB" id="6251924at2759"/>
<keyword evidence="1 2" id="KW-0728">SH3 domain</keyword>
<evidence type="ECO:0000313" key="7">
    <source>
        <dbReference type="Proteomes" id="UP000822476"/>
    </source>
</evidence>
<evidence type="ECO:0000259" key="5">
    <source>
        <dbReference type="PROSITE" id="PS50002"/>
    </source>
</evidence>
<organism evidence="6 7">
    <name type="scientific">Paragonimus skrjabini miyazakii</name>
    <dbReference type="NCBI Taxonomy" id="59628"/>
    <lineage>
        <taxon>Eukaryota</taxon>
        <taxon>Metazoa</taxon>
        <taxon>Spiralia</taxon>
        <taxon>Lophotrochozoa</taxon>
        <taxon>Platyhelminthes</taxon>
        <taxon>Trematoda</taxon>
        <taxon>Digenea</taxon>
        <taxon>Plagiorchiida</taxon>
        <taxon>Troglotremata</taxon>
        <taxon>Troglotrematidae</taxon>
        <taxon>Paragonimus</taxon>
    </lineage>
</organism>
<dbReference type="SUPFAM" id="SSF50978">
    <property type="entry name" value="WD40 repeat-like"/>
    <property type="match status" value="1"/>
</dbReference>
<comment type="caution">
    <text evidence="6">The sequence shown here is derived from an EMBL/GenBank/DDBJ whole genome shotgun (WGS) entry which is preliminary data.</text>
</comment>
<feature type="repeat" description="WD" evidence="3">
    <location>
        <begin position="511"/>
        <end position="524"/>
    </location>
</feature>
<evidence type="ECO:0000256" key="2">
    <source>
        <dbReference type="PROSITE-ProRule" id="PRU00192"/>
    </source>
</evidence>
<dbReference type="AlphaFoldDB" id="A0A8S9YYI4"/>
<evidence type="ECO:0000256" key="4">
    <source>
        <dbReference type="SAM" id="MobiDB-lite"/>
    </source>
</evidence>
<dbReference type="SMART" id="SM00326">
    <property type="entry name" value="SH3"/>
    <property type="match status" value="1"/>
</dbReference>
<dbReference type="PANTHER" id="PTHR44499:SF1">
    <property type="entry name" value="JOUBERIN"/>
    <property type="match status" value="1"/>
</dbReference>
<reference evidence="6" key="1">
    <citation type="submission" date="2019-07" db="EMBL/GenBank/DDBJ databases">
        <title>Annotation for the trematode Paragonimus miyazaki's.</title>
        <authorList>
            <person name="Choi Y.-J."/>
        </authorList>
    </citation>
    <scope>NUCLEOTIDE SEQUENCE</scope>
    <source>
        <strain evidence="6">Japan</strain>
    </source>
</reference>
<sequence>MSTPVFNKKVRKKKSSLKVSASNLEGVNNDSFEMEEIKPVPLKKEVIQTVKKIDEHKPKPQKRTKRHKTGPALSTSDPSASKGDHQNDRSKVQQLPPDYDKIVGIVIHRADQLRISPHPGYLAVRIHMMDDKRRGYAVRQDADCVIPPAVTTPIEHVQGHIYLPVWEEMLLINERFSVVAHGSSVIFFFEILTLSTPDIPLNALRCSITSKSVDTIAWAFLRPVGANGHQNVGPRKQRLQLYEPVPDYNPLVSITGQRKIALQNNQKPIIDRSNDAEFRHDWQAVGEHLYAWWATGTRVQYPSTLYVTVKKIDLEQLIKMNGSTDPFKLFCEPSLNLVTLTENEKSYSTHRDTLHLRNTNDAYSSLGRPGWPREADQPCRIPNELIGGGINRFSFASEVSLMSSTAGWNRAHQMDGAQSVRFSPNGKWLAVGCGGPNVINQRNGETTASQDCAVFLYKHPLTSSSTQPQLHLAGHTKTVYSVDWSPKPVCLQQKEYSSQPNPDGSRCSAWLLASASADGTVRVWWLTLDQLINTPLTQTSRDLPCDSTGEVHNQRILRITAAESDHQSPRHVTKTLALTRKTNHKGVLCTVLGHPSFVYCARFCPVSLDPAGSMQSSHSCRRQLLATACYDQIVRVWNIGRKRAELLQELTGHHQSYINTVAFNVSGYKLHSGDAKGNLVVWTYDGNSNNPGWKFHQRISNRELEDCIINHLEVHPIQNLLLVHTRDSCPKMIDLRSGFTSARFHGMLNHQQLLRSCITPCGSFVISGSEDCNVYVWNAITGDPVACYRQLQFTQPVTSISFHPTENVIAFASLDRESPLLLYAYNPQVHNLEISLNRLHYDISSEGQKYSLEKRNLDQIRTQKERRKTARVRVALAKLDSVVKNEKPLKVENTKLDELEWRPKFTAIDEVPTHLIGMHRGHPDGEAVAHDFDTRQPDSGQTLANEGHSQIAFVLYDYQAQRSDELTVERGSRVRLLHKDTPKWWMVKSLESEKEGYVPANYLSNDQDFTHKDDEKNHFRTDPGKQAIQLAADDNCLGPRTRAGMARAAADRITELVRLHECDQKQVMNCTIQTTVENTPTSTSQTPPLSREIKTSSESQPEPYLNKTVARKSRSLPEGDDALFLEKCQTTKTDTESKVNKPSRPLPKLDS</sequence>
<dbReference type="SMART" id="SM00320">
    <property type="entry name" value="WD40"/>
    <property type="match status" value="5"/>
</dbReference>
<keyword evidence="3" id="KW-0853">WD repeat</keyword>
<feature type="compositionally biased region" description="Basic residues" evidence="4">
    <location>
        <begin position="59"/>
        <end position="69"/>
    </location>
</feature>
<feature type="region of interest" description="Disordered" evidence="4">
    <location>
        <begin position="48"/>
        <end position="94"/>
    </location>
</feature>
<dbReference type="PANTHER" id="PTHR44499">
    <property type="entry name" value="JOUBERIN"/>
    <property type="match status" value="1"/>
</dbReference>
<dbReference type="Pfam" id="PF00400">
    <property type="entry name" value="WD40"/>
    <property type="match status" value="4"/>
</dbReference>
<dbReference type="PROSITE" id="PS50002">
    <property type="entry name" value="SH3"/>
    <property type="match status" value="1"/>
</dbReference>
<accession>A0A8S9YYI4</accession>
<dbReference type="Proteomes" id="UP000822476">
    <property type="component" value="Unassembled WGS sequence"/>
</dbReference>
<dbReference type="InterPro" id="IPR015943">
    <property type="entry name" value="WD40/YVTN_repeat-like_dom_sf"/>
</dbReference>
<dbReference type="GO" id="GO:0044458">
    <property type="term" value="P:motile cilium assembly"/>
    <property type="evidence" value="ECO:0007669"/>
    <property type="project" value="TreeGrafter"/>
</dbReference>
<dbReference type="GO" id="GO:0036064">
    <property type="term" value="C:ciliary basal body"/>
    <property type="evidence" value="ECO:0007669"/>
    <property type="project" value="TreeGrafter"/>
</dbReference>
<dbReference type="Gene3D" id="2.130.10.10">
    <property type="entry name" value="YVTN repeat-like/Quinoprotein amine dehydrogenase"/>
    <property type="match status" value="1"/>
</dbReference>
<dbReference type="InterPro" id="IPR036322">
    <property type="entry name" value="WD40_repeat_dom_sf"/>
</dbReference>
<proteinExistence type="predicted"/>
<feature type="domain" description="SH3" evidence="5">
    <location>
        <begin position="947"/>
        <end position="1008"/>
    </location>
</feature>
<name>A0A8S9YYI4_9TREM</name>
<dbReference type="InterPro" id="IPR001452">
    <property type="entry name" value="SH3_domain"/>
</dbReference>
<feature type="region of interest" description="Disordered" evidence="4">
    <location>
        <begin position="1076"/>
        <end position="1151"/>
    </location>
</feature>
<dbReference type="EMBL" id="JTDE01002007">
    <property type="protein sequence ID" value="KAF7258011.1"/>
    <property type="molecule type" value="Genomic_DNA"/>
</dbReference>
<dbReference type="InterPro" id="IPR001680">
    <property type="entry name" value="WD40_rpt"/>
</dbReference>
<evidence type="ECO:0000256" key="3">
    <source>
        <dbReference type="PROSITE-ProRule" id="PRU00221"/>
    </source>
</evidence>
<dbReference type="PROSITE" id="PS50082">
    <property type="entry name" value="WD_REPEATS_2"/>
    <property type="match status" value="1"/>
</dbReference>
<keyword evidence="7" id="KW-1185">Reference proteome</keyword>
<dbReference type="InterPro" id="IPR036028">
    <property type="entry name" value="SH3-like_dom_sf"/>
</dbReference>
<dbReference type="SUPFAM" id="SSF50044">
    <property type="entry name" value="SH3-domain"/>
    <property type="match status" value="1"/>
</dbReference>
<feature type="compositionally biased region" description="Basic and acidic residues" evidence="4">
    <location>
        <begin position="82"/>
        <end position="91"/>
    </location>
</feature>
<evidence type="ECO:0000313" key="6">
    <source>
        <dbReference type="EMBL" id="KAF7258011.1"/>
    </source>
</evidence>